<organism evidence="1 2">
    <name type="scientific">Azoarcus taiwanensis</name>
    <dbReference type="NCBI Taxonomy" id="666964"/>
    <lineage>
        <taxon>Bacteria</taxon>
        <taxon>Pseudomonadati</taxon>
        <taxon>Pseudomonadota</taxon>
        <taxon>Betaproteobacteria</taxon>
        <taxon>Rhodocyclales</taxon>
        <taxon>Zoogloeaceae</taxon>
        <taxon>Azoarcus</taxon>
    </lineage>
</organism>
<dbReference type="SUPFAM" id="SSF63825">
    <property type="entry name" value="YWTD domain"/>
    <property type="match status" value="1"/>
</dbReference>
<evidence type="ECO:0000313" key="1">
    <source>
        <dbReference type="EMBL" id="NMG04782.1"/>
    </source>
</evidence>
<proteinExistence type="predicted"/>
<dbReference type="RefSeq" id="WP_168989420.1">
    <property type="nucleotide sequence ID" value="NZ_CAWPHM010000061.1"/>
</dbReference>
<keyword evidence="2" id="KW-1185">Reference proteome</keyword>
<dbReference type="Proteomes" id="UP000599523">
    <property type="component" value="Unassembled WGS sequence"/>
</dbReference>
<accession>A0A972F9Q0</accession>
<gene>
    <name evidence="1" type="ORF">GPA21_17660</name>
</gene>
<dbReference type="InterPro" id="IPR011042">
    <property type="entry name" value="6-blade_b-propeller_TolB-like"/>
</dbReference>
<comment type="caution">
    <text evidence="1">The sequence shown here is derived from an EMBL/GenBank/DDBJ whole genome shotgun (WGS) entry which is preliminary data.</text>
</comment>
<dbReference type="AlphaFoldDB" id="A0A972F9Q0"/>
<protein>
    <submittedName>
        <fullName evidence="1">Uncharacterized protein</fullName>
    </submittedName>
</protein>
<dbReference type="Gene3D" id="2.120.10.30">
    <property type="entry name" value="TolB, C-terminal domain"/>
    <property type="match status" value="1"/>
</dbReference>
<dbReference type="EMBL" id="WTVM01000155">
    <property type="protein sequence ID" value="NMG04782.1"/>
    <property type="molecule type" value="Genomic_DNA"/>
</dbReference>
<name>A0A972F9Q0_9RHOO</name>
<sequence length="382" mass="42712">MPTFRSISLLLLGALIILALFMRDENHDEPLKGISKAAHYDVSNLPYYSPTVRSTVNWNEVDFDPADVRYFGRKTSMIVASDMSRSLIGIMDGRVEWTRTFPETWPRALDIYKGLAYVGNRYSILILQPFTGETVAELNIPNLPERSAINSVRLSALGTRTILTLGLDLLDIESLPPRPSILVFDIVESEPGEKTLSLVVSFYEFSSPRDAVVIDGKLYVADTFGHKVIKIDLNSETHTRQTIGNFYFPNTIDFMTIGKGLQAIISAEHENRIVQLDLRTGKITIPLSCPLDLFRNPESSKDDIVANEILMTTSNEVKPASMSLCATRYSGLNTLYSPNSARLLNEKLVISDTDNHMVKVFHKNRLQTIVTGIPNPVNSVLF</sequence>
<evidence type="ECO:0000313" key="2">
    <source>
        <dbReference type="Proteomes" id="UP000599523"/>
    </source>
</evidence>
<reference evidence="1" key="1">
    <citation type="submission" date="2019-12" db="EMBL/GenBank/DDBJ databases">
        <title>Comparative genomics gives insights into the taxonomy of the Azoarcus-Aromatoleum group and reveals separate origins of nif in the plant-associated Azoarcus and non-plant-associated Aromatoleum sub-groups.</title>
        <authorList>
            <person name="Lafos M."/>
            <person name="Maluk M."/>
            <person name="Batista M."/>
            <person name="Junghare M."/>
            <person name="Carmona M."/>
            <person name="Faoro H."/>
            <person name="Cruz L.M."/>
            <person name="Battistoni F."/>
            <person name="De Souza E."/>
            <person name="Pedrosa F."/>
            <person name="Chen W.-M."/>
            <person name="Poole P.S."/>
            <person name="Dixon R.A."/>
            <person name="James E.K."/>
        </authorList>
    </citation>
    <scope>NUCLEOTIDE SEQUENCE</scope>
    <source>
        <strain evidence="1">NSC3</strain>
    </source>
</reference>